<dbReference type="EMBL" id="BAAAOS010000022">
    <property type="protein sequence ID" value="GAA1582657.1"/>
    <property type="molecule type" value="Genomic_DNA"/>
</dbReference>
<evidence type="ECO:0000313" key="2">
    <source>
        <dbReference type="Proteomes" id="UP001500393"/>
    </source>
</evidence>
<keyword evidence="2" id="KW-1185">Reference proteome</keyword>
<comment type="caution">
    <text evidence="1">The sequence shown here is derived from an EMBL/GenBank/DDBJ whole genome shotgun (WGS) entry which is preliminary data.</text>
</comment>
<protein>
    <recommendedName>
        <fullName evidence="3">GH10 domain-containing protein</fullName>
    </recommendedName>
</protein>
<name>A0ABN2DPT2_9ACTN</name>
<reference evidence="1 2" key="1">
    <citation type="journal article" date="2019" name="Int. J. Syst. Evol. Microbiol.">
        <title>The Global Catalogue of Microorganisms (GCM) 10K type strain sequencing project: providing services to taxonomists for standard genome sequencing and annotation.</title>
        <authorList>
            <consortium name="The Broad Institute Genomics Platform"/>
            <consortium name="The Broad Institute Genome Sequencing Center for Infectious Disease"/>
            <person name="Wu L."/>
            <person name="Ma J."/>
        </authorList>
    </citation>
    <scope>NUCLEOTIDE SEQUENCE [LARGE SCALE GENOMIC DNA]</scope>
    <source>
        <strain evidence="1 2">JCM 14969</strain>
    </source>
</reference>
<sequence length="546" mass="59231">MIWIEWCGQRAWAVLRSSPMRIWGVILLAVGLVVAALAGPLRDATAEQQAAATEPGFTDSFDGAVDRDPTYGLNDGLVTRQAGPHRGITYTRVPGMWYAAPAPRPWHSQVNHAAHGGRLSFWLGTSAVRLEAPVTAADGLLTAAVSADPVVGDTTAGSWTSLVLSADRSGSGYVTDKSAVLAVLVRSSGGIQVFHRGRLVAEPAERATPDNNGSFRIRVAAAPGRPSATVQVGAVLAEIQLGEAMPSSTWLHLGAYLANDKMVSTFDDLAASAVGVPVDAIAATQLRYFGYFAARITEAGGNHLPEIKGRTNLNWVNISDFSRYAPEVLEQCAPSSCIVYTGHEFFTGCDQANSPNCDLYPNYRDRWLRLAKVVEPYLSKIAGFYLKDEPYHRGASPEEVAISARTIKETYPNKPVMMVEAGPKVTDTMVVPAEVDWVGFDWYCEPIDRIERTLRTLESRTTETQRLFLLPQTSPLKACGTRPGYQTDAELTVLQRQYADMAAHHPRVIGLMGFGLWVEATPASSLPLTLDVHERLAARILVAGDR</sequence>
<dbReference type="Proteomes" id="UP001500393">
    <property type="component" value="Unassembled WGS sequence"/>
</dbReference>
<evidence type="ECO:0008006" key="3">
    <source>
        <dbReference type="Google" id="ProtNLM"/>
    </source>
</evidence>
<accession>A0ABN2DPT2</accession>
<organism evidence="1 2">
    <name type="scientific">Kribbella sancticallisti</name>
    <dbReference type="NCBI Taxonomy" id="460087"/>
    <lineage>
        <taxon>Bacteria</taxon>
        <taxon>Bacillati</taxon>
        <taxon>Actinomycetota</taxon>
        <taxon>Actinomycetes</taxon>
        <taxon>Propionibacteriales</taxon>
        <taxon>Kribbellaceae</taxon>
        <taxon>Kribbella</taxon>
    </lineage>
</organism>
<proteinExistence type="predicted"/>
<evidence type="ECO:0000313" key="1">
    <source>
        <dbReference type="EMBL" id="GAA1582657.1"/>
    </source>
</evidence>
<gene>
    <name evidence="1" type="ORF">GCM10009789_40560</name>
</gene>